<dbReference type="Gene3D" id="3.30.450.40">
    <property type="match status" value="1"/>
</dbReference>
<sequence length="239" mass="25551">MDLTADLLQSVSHRMRGSTGLTPAVLAQAAVDLLPVDAAGLSTLLEILRLPLGGSSATASTAEELQTSIGEGPCLAAAVAKAACVADLAELTHRWPVYGEELVKRTPFRSVASIPLSTPDGEVFAALDLYAEDEYLSRRLDVAAITDHVAGPVSALLSICMADVHDVDLDDAMPDWYRVATSRRHHVWVATGMLVGRRRQATRDALALLRAHAYSLDVTLDELADDLVAGRTTLDELEQ</sequence>
<evidence type="ECO:0000313" key="1">
    <source>
        <dbReference type="EMBL" id="MBB3325213.1"/>
    </source>
</evidence>
<dbReference type="EMBL" id="JACHZG010000001">
    <property type="protein sequence ID" value="MBB3325213.1"/>
    <property type="molecule type" value="Genomic_DNA"/>
</dbReference>
<dbReference type="SUPFAM" id="SSF55781">
    <property type="entry name" value="GAF domain-like"/>
    <property type="match status" value="1"/>
</dbReference>
<dbReference type="RefSeq" id="WP_183335946.1">
    <property type="nucleotide sequence ID" value="NZ_JACHZG010000001.1"/>
</dbReference>
<organism evidence="1 2">
    <name type="scientific">Microlunatus antarcticus</name>
    <dbReference type="NCBI Taxonomy" id="53388"/>
    <lineage>
        <taxon>Bacteria</taxon>
        <taxon>Bacillati</taxon>
        <taxon>Actinomycetota</taxon>
        <taxon>Actinomycetes</taxon>
        <taxon>Propionibacteriales</taxon>
        <taxon>Propionibacteriaceae</taxon>
        <taxon>Microlunatus</taxon>
    </lineage>
</organism>
<evidence type="ECO:0000313" key="2">
    <source>
        <dbReference type="Proteomes" id="UP000565572"/>
    </source>
</evidence>
<reference evidence="1 2" key="1">
    <citation type="submission" date="2020-08" db="EMBL/GenBank/DDBJ databases">
        <title>Sequencing the genomes of 1000 actinobacteria strains.</title>
        <authorList>
            <person name="Klenk H.-P."/>
        </authorList>
    </citation>
    <scope>NUCLEOTIDE SEQUENCE [LARGE SCALE GENOMIC DNA]</scope>
    <source>
        <strain evidence="1 2">DSM 11053</strain>
    </source>
</reference>
<accession>A0A7W5JS39</accession>
<dbReference type="AlphaFoldDB" id="A0A7W5JS39"/>
<name>A0A7W5JS39_9ACTN</name>
<gene>
    <name evidence="1" type="ORF">FHX39_000157</name>
</gene>
<comment type="caution">
    <text evidence="1">The sequence shown here is derived from an EMBL/GenBank/DDBJ whole genome shotgun (WGS) entry which is preliminary data.</text>
</comment>
<evidence type="ECO:0008006" key="3">
    <source>
        <dbReference type="Google" id="ProtNLM"/>
    </source>
</evidence>
<dbReference type="Proteomes" id="UP000565572">
    <property type="component" value="Unassembled WGS sequence"/>
</dbReference>
<dbReference type="InterPro" id="IPR029016">
    <property type="entry name" value="GAF-like_dom_sf"/>
</dbReference>
<keyword evidence="2" id="KW-1185">Reference proteome</keyword>
<proteinExistence type="predicted"/>
<protein>
    <recommendedName>
        <fullName evidence="3">ANTAR domain-containing protein</fullName>
    </recommendedName>
</protein>